<gene>
    <name evidence="2" type="ORF">KIW84_073387</name>
</gene>
<dbReference type="AlphaFoldDB" id="A0A9D4VP03"/>
<accession>A0A9D4VP03</accession>
<dbReference type="Gene3D" id="3.40.30.10">
    <property type="entry name" value="Glutaredoxin"/>
    <property type="match status" value="1"/>
</dbReference>
<reference evidence="2 3" key="1">
    <citation type="journal article" date="2022" name="Nat. Genet.">
        <title>Improved pea reference genome and pan-genome highlight genomic features and evolutionary characteristics.</title>
        <authorList>
            <person name="Yang T."/>
            <person name="Liu R."/>
            <person name="Luo Y."/>
            <person name="Hu S."/>
            <person name="Wang D."/>
            <person name="Wang C."/>
            <person name="Pandey M.K."/>
            <person name="Ge S."/>
            <person name="Xu Q."/>
            <person name="Li N."/>
            <person name="Li G."/>
            <person name="Huang Y."/>
            <person name="Saxena R.K."/>
            <person name="Ji Y."/>
            <person name="Li M."/>
            <person name="Yan X."/>
            <person name="He Y."/>
            <person name="Liu Y."/>
            <person name="Wang X."/>
            <person name="Xiang C."/>
            <person name="Varshney R.K."/>
            <person name="Ding H."/>
            <person name="Gao S."/>
            <person name="Zong X."/>
        </authorList>
    </citation>
    <scope>NUCLEOTIDE SEQUENCE [LARGE SCALE GENOMIC DNA]</scope>
    <source>
        <strain evidence="2 3">cv. Zhongwan 6</strain>
    </source>
</reference>
<evidence type="ECO:0000259" key="1">
    <source>
        <dbReference type="Pfam" id="PF00085"/>
    </source>
</evidence>
<dbReference type="SUPFAM" id="SSF52833">
    <property type="entry name" value="Thioredoxin-like"/>
    <property type="match status" value="1"/>
</dbReference>
<dbReference type="InterPro" id="IPR036249">
    <property type="entry name" value="Thioredoxin-like_sf"/>
</dbReference>
<organism evidence="2 3">
    <name type="scientific">Pisum sativum</name>
    <name type="common">Garden pea</name>
    <name type="synonym">Lathyrus oleraceus</name>
    <dbReference type="NCBI Taxonomy" id="3888"/>
    <lineage>
        <taxon>Eukaryota</taxon>
        <taxon>Viridiplantae</taxon>
        <taxon>Streptophyta</taxon>
        <taxon>Embryophyta</taxon>
        <taxon>Tracheophyta</taxon>
        <taxon>Spermatophyta</taxon>
        <taxon>Magnoliopsida</taxon>
        <taxon>eudicotyledons</taxon>
        <taxon>Gunneridae</taxon>
        <taxon>Pentapetalae</taxon>
        <taxon>rosids</taxon>
        <taxon>fabids</taxon>
        <taxon>Fabales</taxon>
        <taxon>Fabaceae</taxon>
        <taxon>Papilionoideae</taxon>
        <taxon>50 kb inversion clade</taxon>
        <taxon>NPAAA clade</taxon>
        <taxon>Hologalegina</taxon>
        <taxon>IRL clade</taxon>
        <taxon>Fabeae</taxon>
        <taxon>Lathyrus</taxon>
    </lineage>
</organism>
<comment type="caution">
    <text evidence="2">The sequence shown here is derived from an EMBL/GenBank/DDBJ whole genome shotgun (WGS) entry which is preliminary data.</text>
</comment>
<dbReference type="EMBL" id="JAMSHJ010000007">
    <property type="protein sequence ID" value="KAI5387222.1"/>
    <property type="molecule type" value="Genomic_DNA"/>
</dbReference>
<proteinExistence type="predicted"/>
<dbReference type="Pfam" id="PF00085">
    <property type="entry name" value="Thioredoxin"/>
    <property type="match status" value="1"/>
</dbReference>
<evidence type="ECO:0000313" key="2">
    <source>
        <dbReference type="EMBL" id="KAI5387222.1"/>
    </source>
</evidence>
<name>A0A9D4VP03_PEA</name>
<sequence>MAASSTSWKKLIGEDVKEDFVVWKEESKGEYSVKTEYKLLKGEVEDDWRILFGCESSLQYWNGLGLSSIILPRIQSFNEPKPLILDIYSKEDKKIASRMATMVPPFTQDEPLEPPALYAPTSVSDIVCGRKLLEVGINMKILYLPSGGVVLFHDNFDKIVLDETKDVLVEFYALWCGHCKVIAYIRISLVYDRYHS</sequence>
<dbReference type="InterPro" id="IPR013766">
    <property type="entry name" value="Thioredoxin_domain"/>
</dbReference>
<keyword evidence="3" id="KW-1185">Reference proteome</keyword>
<feature type="domain" description="Thioredoxin" evidence="1">
    <location>
        <begin position="151"/>
        <end position="183"/>
    </location>
</feature>
<dbReference type="Proteomes" id="UP001058974">
    <property type="component" value="Chromosome 7"/>
</dbReference>
<evidence type="ECO:0000313" key="3">
    <source>
        <dbReference type="Proteomes" id="UP001058974"/>
    </source>
</evidence>
<protein>
    <recommendedName>
        <fullName evidence="1">Thioredoxin domain-containing protein</fullName>
    </recommendedName>
</protein>
<dbReference type="Gramene" id="Psat07G0338700-T1">
    <property type="protein sequence ID" value="KAI5387222.1"/>
    <property type="gene ID" value="KIW84_073387"/>
</dbReference>